<name>A0A7K5GM53_9AVES</name>
<keyword evidence="1" id="KW-0472">Membrane</keyword>
<comment type="caution">
    <text evidence="2">The sequence shown here is derived from an EMBL/GenBank/DDBJ whole genome shotgun (WGS) entry which is preliminary data.</text>
</comment>
<dbReference type="EMBL" id="VZRC01000304">
    <property type="protein sequence ID" value="NWS58111.1"/>
    <property type="molecule type" value="Genomic_DNA"/>
</dbReference>
<keyword evidence="3" id="KW-1185">Reference proteome</keyword>
<evidence type="ECO:0000256" key="1">
    <source>
        <dbReference type="SAM" id="Phobius"/>
    </source>
</evidence>
<protein>
    <submittedName>
        <fullName evidence="2">S35D2 protein</fullName>
    </submittedName>
</protein>
<feature type="transmembrane region" description="Helical" evidence="1">
    <location>
        <begin position="62"/>
        <end position="80"/>
    </location>
</feature>
<evidence type="ECO:0000313" key="3">
    <source>
        <dbReference type="Proteomes" id="UP000541181"/>
    </source>
</evidence>
<feature type="non-terminal residue" evidence="2">
    <location>
        <position position="1"/>
    </location>
</feature>
<dbReference type="Proteomes" id="UP000541181">
    <property type="component" value="Unassembled WGS sequence"/>
</dbReference>
<gene>
    <name evidence="2" type="primary">Slc35d2_0</name>
    <name evidence="2" type="ORF">CHUBUR_R11646</name>
</gene>
<feature type="transmembrane region" description="Helical" evidence="1">
    <location>
        <begin position="12"/>
        <end position="32"/>
    </location>
</feature>
<keyword evidence="1" id="KW-0812">Transmembrane</keyword>
<evidence type="ECO:0000313" key="2">
    <source>
        <dbReference type="EMBL" id="NWS58111.1"/>
    </source>
</evidence>
<keyword evidence="1" id="KW-1133">Transmembrane helix</keyword>
<accession>A0A7K5GM53</accession>
<reference evidence="2 3" key="1">
    <citation type="submission" date="2019-09" db="EMBL/GenBank/DDBJ databases">
        <title>Bird 10,000 Genomes (B10K) Project - Family phase.</title>
        <authorList>
            <person name="Zhang G."/>
        </authorList>
    </citation>
    <scope>NUCLEOTIDE SEQUENCE [LARGE SCALE GENOMIC DNA]</scope>
    <source>
        <strain evidence="2">B10K-CU-031-22</strain>
    </source>
</reference>
<dbReference type="OrthoDB" id="417037at2759"/>
<dbReference type="AlphaFoldDB" id="A0A7K5GM53"/>
<sequence>QAMEYQGWADTLFVAQFTLSCVMGFILMYSTVLCTQYNSALTTTIVGCIKVTPVAPSWDGSFSYPTLFCSIAGSLVYSYITFTEEQMSKQSEAGIKMDIKGKSSV</sequence>
<organism evidence="2 3">
    <name type="scientific">Chunga burmeisteri</name>
    <name type="common">Black-legged seriema</name>
    <dbReference type="NCBI Taxonomy" id="1352770"/>
    <lineage>
        <taxon>Eukaryota</taxon>
        <taxon>Metazoa</taxon>
        <taxon>Chordata</taxon>
        <taxon>Craniata</taxon>
        <taxon>Vertebrata</taxon>
        <taxon>Euteleostomi</taxon>
        <taxon>Archelosauria</taxon>
        <taxon>Archosauria</taxon>
        <taxon>Dinosauria</taxon>
        <taxon>Saurischia</taxon>
        <taxon>Theropoda</taxon>
        <taxon>Coelurosauria</taxon>
        <taxon>Aves</taxon>
        <taxon>Neognathae</taxon>
        <taxon>Neoaves</taxon>
        <taxon>Telluraves</taxon>
        <taxon>Australaves</taxon>
        <taxon>Cariamiformes</taxon>
        <taxon>Cariamidae</taxon>
        <taxon>Chunga</taxon>
    </lineage>
</organism>
<feature type="non-terminal residue" evidence="2">
    <location>
        <position position="105"/>
    </location>
</feature>
<proteinExistence type="predicted"/>